<keyword evidence="8 11" id="KW-0788">Thiol protease</keyword>
<evidence type="ECO:0000256" key="5">
    <source>
        <dbReference type="ARBA" id="ARBA00022670"/>
    </source>
</evidence>
<protein>
    <recommendedName>
        <fullName evidence="4 11">ubiquitinyl hydrolase 1</fullName>
        <ecNumber evidence="4 11">3.4.19.12</ecNumber>
    </recommendedName>
</protein>
<keyword evidence="5 11" id="KW-0645">Protease</keyword>
<feature type="region of interest" description="Disordered" evidence="12">
    <location>
        <begin position="1318"/>
        <end position="1400"/>
    </location>
</feature>
<feature type="site" description="Important for enzyme activity" evidence="11">
    <location>
        <position position="327"/>
    </location>
</feature>
<feature type="domain" description="UCH catalytic" evidence="13">
    <location>
        <begin position="44"/>
        <end position="374"/>
    </location>
</feature>
<feature type="compositionally biased region" description="Polar residues" evidence="12">
    <location>
        <begin position="552"/>
        <end position="564"/>
    </location>
</feature>
<sequence length="1432" mass="158816">LHETYFDGWISFGLNVGLCRFVCQFQLGLYLTDVRVICTMSQAEWLELESDPGLFTLLLEDFGVQGVQVEEIYDLSKPITEIVYGFIFLFHWNKAKKKPCRRSGRGSAGSLTNTISPSSYTPISTNDSARSNSVASKTANNGCRHRSSSGSCQEVIAAHESKPIDEISECKFITPLPDKTEIFFAHQVVQNSCATHALLSILLNRPEINIGHMLEEFQKATRHLSPEAKGLAIGSMPQLAQAHNRHAAKPPTICRNETLSELELPEPSQAAATAAAIAKASIGTMNSVNSSDSSPSLATTTTSNVSVPDAFHFVCYVPIGGFLYELDGLTSEPINHGPLKNPNDQFAWTEQCADVLKERMQEQDVRYNLLAVVPDRRVALTKRMQMLRRNRQLIQDILFRMYQFDHTSKPLHCSNNCNSTVTNTTTTTNSASIDHHHSHNQFNGHRHLRSHIQEKYKSSHSEHFAVNDVCVHPLSLSMEHHDSPSVEKCSPTNTNIHNCINSNSSNNNADKDKCEAPDDIENSRSIKTRSATRAAKQTNYANNCHESESSKSIHQKQNNNSLPDTISTVTGSILSTNDYNTCFSTRKRSSYLSSHERDGDSDYWCCDHKKPYMHISSQHDISNENGYKCNSPLEHSSSENKINRIFASFISNNSPLSLTVVTETDSSTTNQLKANKPYHSMEDCRDSKGNLQEVQNLENGIPNGSSLKIEEDCLYETKDFHLLDCNSNQFTKVIPTSTSCTELNSVKIHEPIFCSQSTLLSKQDIPPKELTKPLTVETKLWCDTVENVSTGDSETPVTGDIYPTNSSITSSTELCGTVVIDSRPQTRALTRASLKQNSLSSTQASTEERISTCKIPSDNVQLSKSVLMNHESNLYNSNVLSKHRSSTELSPITTEFVIEPNISISSTDVLSLHRGSKYSTRSSTRMDTLASHNLANLRSNSITLQGNTSPSKVSKIASSSERSSTDTSNVITNTTTISSAYLSSFTYDCMKSKNSPSLYPPPLSLEELNILLHKIDEQIKLCSNALIEEDEKRRSYRIDDARRIHNYEPFIRAFLTALARHGMLRDQILSAVKVKNTPVTTQNHVPSTKVSDNFKKSGVKNFNDSGKHISNKVTTEHIYSSFTSNSSIKNRTFLSNSLINRLTRVNQSIKNNIRVSHYRSLNYRKLRKRRIKDSIRNLRSNYTENDISLVESKSSLITKPDDVISSCEQSVTTGSLSFINSTVSCSLHSTLTNSTVTRQTSAVSTQSKNSRAIQINANQQCTDETNESTPQGSLIISNGLCADNCQKPSVTIDENAIVEGSLLSTVSSVTLASCSSCGSSPQSSNSSRSTNLRSSSSGVKLRQIKSDDRINTRRSLRPRASREHVFAHEANNSTDSVSATSEDPDTNNNNGINLRDRPIKSSSRVNNIDCTNCTVIDTSTSSNSQRFRKRRL</sequence>
<dbReference type="GO" id="GO:0005737">
    <property type="term" value="C:cytoplasm"/>
    <property type="evidence" value="ECO:0007669"/>
    <property type="project" value="TreeGrafter"/>
</dbReference>
<dbReference type="GO" id="GO:0006325">
    <property type="term" value="P:chromatin organization"/>
    <property type="evidence" value="ECO:0007669"/>
    <property type="project" value="UniProtKB-KW"/>
</dbReference>
<feature type="region of interest" description="Disordered" evidence="12">
    <location>
        <begin position="500"/>
        <end position="564"/>
    </location>
</feature>
<evidence type="ECO:0000256" key="3">
    <source>
        <dbReference type="ARBA" id="ARBA00007182"/>
    </source>
</evidence>
<keyword evidence="7 11" id="KW-0378">Hydrolase</keyword>
<evidence type="ECO:0000313" key="15">
    <source>
        <dbReference type="Proteomes" id="UP001292079"/>
    </source>
</evidence>
<feature type="region of interest" description="Disordered" evidence="12">
    <location>
        <begin position="942"/>
        <end position="968"/>
    </location>
</feature>
<feature type="active site" description="Nucleophile" evidence="11">
    <location>
        <position position="193"/>
    </location>
</feature>
<dbReference type="PROSITE" id="PS52049">
    <property type="entry name" value="ULD"/>
    <property type="match status" value="1"/>
</dbReference>
<dbReference type="PANTHER" id="PTHR10589:SF28">
    <property type="entry name" value="UBIQUITIN CARBOXYL-TERMINAL HYDROLASE BAP1"/>
    <property type="match status" value="1"/>
</dbReference>
<feature type="region of interest" description="Disordered" evidence="12">
    <location>
        <begin position="118"/>
        <end position="148"/>
    </location>
</feature>
<evidence type="ECO:0000256" key="10">
    <source>
        <dbReference type="ARBA" id="ARBA00023242"/>
    </source>
</evidence>
<keyword evidence="9" id="KW-0156">Chromatin regulator</keyword>
<comment type="catalytic activity">
    <reaction evidence="1 11">
        <text>Thiol-dependent hydrolysis of ester, thioester, amide, peptide and isopeptide bonds formed by the C-terminal Gly of ubiquitin (a 76-residue protein attached to proteins as an intracellular targeting signal).</text>
        <dbReference type="EC" id="3.4.19.12"/>
    </reaction>
</comment>
<dbReference type="PROSITE" id="PS52048">
    <property type="entry name" value="UCH_DOMAIN"/>
    <property type="match status" value="1"/>
</dbReference>
<dbReference type="InterPro" id="IPR041507">
    <property type="entry name" value="UCH_C"/>
</dbReference>
<evidence type="ECO:0000256" key="6">
    <source>
        <dbReference type="ARBA" id="ARBA00022786"/>
    </source>
</evidence>
<evidence type="ECO:0000259" key="13">
    <source>
        <dbReference type="PROSITE" id="PS52048"/>
    </source>
</evidence>
<dbReference type="InterPro" id="IPR038765">
    <property type="entry name" value="Papain-like_cys_pep_sf"/>
</dbReference>
<feature type="non-terminal residue" evidence="14">
    <location>
        <position position="1432"/>
    </location>
</feature>
<dbReference type="EMBL" id="JALJAT010000002">
    <property type="protein sequence ID" value="KAK4473700.1"/>
    <property type="molecule type" value="Genomic_DNA"/>
</dbReference>
<organism evidence="14 15">
    <name type="scientific">Schistosoma mekongi</name>
    <name type="common">Parasitic worm</name>
    <dbReference type="NCBI Taxonomy" id="38744"/>
    <lineage>
        <taxon>Eukaryota</taxon>
        <taxon>Metazoa</taxon>
        <taxon>Spiralia</taxon>
        <taxon>Lophotrochozoa</taxon>
        <taxon>Platyhelminthes</taxon>
        <taxon>Trematoda</taxon>
        <taxon>Digenea</taxon>
        <taxon>Strigeidida</taxon>
        <taxon>Schistosomatoidea</taxon>
        <taxon>Schistosomatidae</taxon>
        <taxon>Schistosoma</taxon>
    </lineage>
</organism>
<keyword evidence="10" id="KW-0539">Nucleus</keyword>
<feature type="compositionally biased region" description="Basic and acidic residues" evidence="12">
    <location>
        <begin position="509"/>
        <end position="524"/>
    </location>
</feature>
<feature type="compositionally biased region" description="Low complexity" evidence="12">
    <location>
        <begin position="949"/>
        <end position="968"/>
    </location>
</feature>
<dbReference type="Gene3D" id="3.40.532.10">
    <property type="entry name" value="Peptidase C12, ubiquitin carboxyl-terminal hydrolase"/>
    <property type="match status" value="1"/>
</dbReference>
<dbReference type="PANTHER" id="PTHR10589">
    <property type="entry name" value="UBIQUITIN CARBOXYL-TERMINAL HYDROLASE"/>
    <property type="match status" value="1"/>
</dbReference>
<feature type="active site" description="Proton donor" evidence="11">
    <location>
        <position position="312"/>
    </location>
</feature>
<evidence type="ECO:0000313" key="14">
    <source>
        <dbReference type="EMBL" id="KAK4473700.1"/>
    </source>
</evidence>
<feature type="compositionally biased region" description="Polar residues" evidence="12">
    <location>
        <begin position="525"/>
        <end position="544"/>
    </location>
</feature>
<dbReference type="Pfam" id="PF18031">
    <property type="entry name" value="UCH_C"/>
    <property type="match status" value="1"/>
</dbReference>
<dbReference type="GO" id="GO:0016579">
    <property type="term" value="P:protein deubiquitination"/>
    <property type="evidence" value="ECO:0007669"/>
    <property type="project" value="TreeGrafter"/>
</dbReference>
<dbReference type="Gene3D" id="1.20.58.860">
    <property type="match status" value="1"/>
</dbReference>
<evidence type="ECO:0000256" key="7">
    <source>
        <dbReference type="ARBA" id="ARBA00022801"/>
    </source>
</evidence>
<proteinExistence type="inferred from homology"/>
<name>A0AAE1ZH18_SCHME</name>
<keyword evidence="6 11" id="KW-0833">Ubl conjugation pathway</keyword>
<evidence type="ECO:0000256" key="11">
    <source>
        <dbReference type="PROSITE-ProRule" id="PRU01393"/>
    </source>
</evidence>
<dbReference type="SUPFAM" id="SSF54001">
    <property type="entry name" value="Cysteine proteinases"/>
    <property type="match status" value="2"/>
</dbReference>
<feature type="site" description="Transition state stabilizer" evidence="11">
    <location>
        <position position="187"/>
    </location>
</feature>
<evidence type="ECO:0000256" key="2">
    <source>
        <dbReference type="ARBA" id="ARBA00004123"/>
    </source>
</evidence>
<feature type="compositionally biased region" description="Polar residues" evidence="12">
    <location>
        <begin position="127"/>
        <end position="141"/>
    </location>
</feature>
<dbReference type="Proteomes" id="UP001292079">
    <property type="component" value="Unassembled WGS sequence"/>
</dbReference>
<reference evidence="14" key="2">
    <citation type="journal article" date="2023" name="Infect Dis Poverty">
        <title>Chromosome-scale genome of the human blood fluke Schistosoma mekongi and its implications for public health.</title>
        <authorList>
            <person name="Zhou M."/>
            <person name="Xu L."/>
            <person name="Xu D."/>
            <person name="Chen W."/>
            <person name="Khan J."/>
            <person name="Hu Y."/>
            <person name="Huang H."/>
            <person name="Wei H."/>
            <person name="Zhang Y."/>
            <person name="Chusongsang P."/>
            <person name="Tanasarnprasert K."/>
            <person name="Hu X."/>
            <person name="Limpanont Y."/>
            <person name="Lv Z."/>
        </authorList>
    </citation>
    <scope>NUCLEOTIDE SEQUENCE</scope>
    <source>
        <strain evidence="14">LV_2022a</strain>
    </source>
</reference>
<gene>
    <name evidence="14" type="ORF">MN116_003045</name>
</gene>
<dbReference type="Pfam" id="PF01088">
    <property type="entry name" value="Peptidase_C12"/>
    <property type="match status" value="2"/>
</dbReference>
<dbReference type="EC" id="3.4.19.12" evidence="4 11"/>
<evidence type="ECO:0000256" key="9">
    <source>
        <dbReference type="ARBA" id="ARBA00022853"/>
    </source>
</evidence>
<dbReference type="InterPro" id="IPR001578">
    <property type="entry name" value="Peptidase_C12_UCH"/>
</dbReference>
<dbReference type="GO" id="GO:0006511">
    <property type="term" value="P:ubiquitin-dependent protein catabolic process"/>
    <property type="evidence" value="ECO:0007669"/>
    <property type="project" value="UniProtKB-UniRule"/>
</dbReference>
<dbReference type="GO" id="GO:0004843">
    <property type="term" value="F:cysteine-type deubiquitinase activity"/>
    <property type="evidence" value="ECO:0007669"/>
    <property type="project" value="UniProtKB-UniRule"/>
</dbReference>
<dbReference type="InterPro" id="IPR036959">
    <property type="entry name" value="Peptidase_C12_UCH_sf"/>
</dbReference>
<evidence type="ECO:0000256" key="4">
    <source>
        <dbReference type="ARBA" id="ARBA00012759"/>
    </source>
</evidence>
<evidence type="ECO:0000256" key="12">
    <source>
        <dbReference type="SAM" id="MobiDB-lite"/>
    </source>
</evidence>
<reference evidence="14" key="1">
    <citation type="submission" date="2022-04" db="EMBL/GenBank/DDBJ databases">
        <authorList>
            <person name="Xu L."/>
            <person name="Lv Z."/>
        </authorList>
    </citation>
    <scope>NUCLEOTIDE SEQUENCE</scope>
    <source>
        <strain evidence="14">LV_2022a</strain>
    </source>
</reference>
<comment type="caution">
    <text evidence="14">The sequence shown here is derived from an EMBL/GenBank/DDBJ whole genome shotgun (WGS) entry which is preliminary data.</text>
</comment>
<comment type="similarity">
    <text evidence="3">Belongs to the peptidase C12 family. BAP1 subfamily.</text>
</comment>
<evidence type="ECO:0000256" key="1">
    <source>
        <dbReference type="ARBA" id="ARBA00000707"/>
    </source>
</evidence>
<feature type="compositionally biased region" description="Low complexity" evidence="12">
    <location>
        <begin position="1318"/>
        <end position="1337"/>
    </location>
</feature>
<comment type="subcellular location">
    <subcellularLocation>
        <location evidence="2">Nucleus</location>
    </subcellularLocation>
</comment>
<accession>A0AAE1ZH18</accession>
<keyword evidence="15" id="KW-1185">Reference proteome</keyword>
<feature type="compositionally biased region" description="Polar residues" evidence="12">
    <location>
        <begin position="1370"/>
        <end position="1392"/>
    </location>
</feature>
<evidence type="ECO:0000256" key="8">
    <source>
        <dbReference type="ARBA" id="ARBA00022807"/>
    </source>
</evidence>
<dbReference type="GO" id="GO:0005634">
    <property type="term" value="C:nucleus"/>
    <property type="evidence" value="ECO:0007669"/>
    <property type="project" value="UniProtKB-SubCell"/>
</dbReference>